<accession>A0A1E3AL70</accession>
<evidence type="ECO:0000313" key="2">
    <source>
        <dbReference type="EMBL" id="ODM09399.1"/>
    </source>
</evidence>
<dbReference type="GeneID" id="93301738"/>
<dbReference type="EMBL" id="MCGH01000002">
    <property type="protein sequence ID" value="ODM06522.1"/>
    <property type="molecule type" value="Genomic_DNA"/>
</dbReference>
<sequence>MVKPGKEEIACMLRSYHLTHLSDAGKAEKILHEMDGLEGMHSARISADLKELDVDAEEGKFSFIMDHTVNICRKIADECEISFMFRS</sequence>
<dbReference type="Proteomes" id="UP000094067">
    <property type="component" value="Unassembled WGS sequence"/>
</dbReference>
<dbReference type="AlphaFoldDB" id="A0A1E3AL70"/>
<name>A0A1E3AL70_9FIRM</name>
<reference evidence="3 4" key="1">
    <citation type="submission" date="2016-07" db="EMBL/GenBank/DDBJ databases">
        <title>Characterization of isolates of Eisenbergiella tayi derived from blood cultures, using whole genome sequencing.</title>
        <authorList>
            <person name="Burdz T."/>
            <person name="Wiebe D."/>
            <person name="Huynh C."/>
            <person name="Bernard K."/>
        </authorList>
    </citation>
    <scope>NUCLEOTIDE SEQUENCE [LARGE SCALE GENOMIC DNA]</scope>
    <source>
        <strain evidence="1 3">NML 110608</strain>
        <strain evidence="2 4">NML 120489</strain>
    </source>
</reference>
<evidence type="ECO:0000313" key="1">
    <source>
        <dbReference type="EMBL" id="ODM06522.1"/>
    </source>
</evidence>
<dbReference type="OrthoDB" id="1912334at2"/>
<evidence type="ECO:0000313" key="4">
    <source>
        <dbReference type="Proteomes" id="UP000095003"/>
    </source>
</evidence>
<dbReference type="EMBL" id="MCGI01000004">
    <property type="protein sequence ID" value="ODM09399.1"/>
    <property type="molecule type" value="Genomic_DNA"/>
</dbReference>
<comment type="caution">
    <text evidence="2">The sequence shown here is derived from an EMBL/GenBank/DDBJ whole genome shotgun (WGS) entry which is preliminary data.</text>
</comment>
<evidence type="ECO:0000313" key="3">
    <source>
        <dbReference type="Proteomes" id="UP000094067"/>
    </source>
</evidence>
<dbReference type="Proteomes" id="UP000095003">
    <property type="component" value="Unassembled WGS sequence"/>
</dbReference>
<proteinExistence type="predicted"/>
<gene>
    <name evidence="2" type="ORF">BEH84_03766</name>
    <name evidence="1" type="ORF">BEI61_02412</name>
</gene>
<protein>
    <submittedName>
        <fullName evidence="2">Uncharacterized protein</fullName>
    </submittedName>
</protein>
<dbReference type="RefSeq" id="WP_081336689.1">
    <property type="nucleotide sequence ID" value="NZ_BAABXS010000001.1"/>
</dbReference>
<organism evidence="2 4">
    <name type="scientific">Eisenbergiella tayi</name>
    <dbReference type="NCBI Taxonomy" id="1432052"/>
    <lineage>
        <taxon>Bacteria</taxon>
        <taxon>Bacillati</taxon>
        <taxon>Bacillota</taxon>
        <taxon>Clostridia</taxon>
        <taxon>Lachnospirales</taxon>
        <taxon>Lachnospiraceae</taxon>
        <taxon>Eisenbergiella</taxon>
    </lineage>
</organism>